<dbReference type="GO" id="GO:0008260">
    <property type="term" value="F:succinyl-CoA:3-oxo-acid CoA-transferase activity"/>
    <property type="evidence" value="ECO:0007669"/>
    <property type="project" value="UniProtKB-EC"/>
</dbReference>
<organism evidence="10 11">
    <name type="scientific">Heterodera schachtii</name>
    <name type="common">Sugarbeet cyst nematode worm</name>
    <name type="synonym">Tylenchus schachtii</name>
    <dbReference type="NCBI Taxonomy" id="97005"/>
    <lineage>
        <taxon>Eukaryota</taxon>
        <taxon>Metazoa</taxon>
        <taxon>Ecdysozoa</taxon>
        <taxon>Nematoda</taxon>
        <taxon>Chromadorea</taxon>
        <taxon>Rhabditida</taxon>
        <taxon>Tylenchina</taxon>
        <taxon>Tylenchomorpha</taxon>
        <taxon>Tylenchoidea</taxon>
        <taxon>Heteroderidae</taxon>
        <taxon>Heteroderinae</taxon>
        <taxon>Heterodera</taxon>
    </lineage>
</organism>
<proteinExistence type="inferred from homology"/>
<gene>
    <name evidence="10" type="ORF">niasHS_017341</name>
</gene>
<dbReference type="SMART" id="SM00882">
    <property type="entry name" value="CoA_trans"/>
    <property type="match status" value="2"/>
</dbReference>
<comment type="function">
    <text evidence="7 8">Key enzyme for ketone body catabolism. Transfers the CoA moiety from succinate to acetoacetate. Formation of the enzyme-CoA intermediate proceeds via an unstable anhydride species formed between the carboxylate groups of the enzyme and substrate.</text>
</comment>
<dbReference type="Pfam" id="PF01144">
    <property type="entry name" value="CoA_trans"/>
    <property type="match status" value="2"/>
</dbReference>
<keyword evidence="4 8" id="KW-0808">Transferase</keyword>
<evidence type="ECO:0000313" key="10">
    <source>
        <dbReference type="EMBL" id="KAL3068775.1"/>
    </source>
</evidence>
<dbReference type="Gene3D" id="3.40.1080.10">
    <property type="entry name" value="Glutaconate Coenzyme A-transferase"/>
    <property type="match status" value="2"/>
</dbReference>
<evidence type="ECO:0000313" key="11">
    <source>
        <dbReference type="Proteomes" id="UP001620645"/>
    </source>
</evidence>
<dbReference type="InterPro" id="IPR012792">
    <property type="entry name" value="3-oxoacid_CoA-transf_A"/>
</dbReference>
<evidence type="ECO:0000256" key="1">
    <source>
        <dbReference type="ARBA" id="ARBA00004173"/>
    </source>
</evidence>
<evidence type="ECO:0000256" key="7">
    <source>
        <dbReference type="ARBA" id="ARBA00054372"/>
    </source>
</evidence>
<dbReference type="Proteomes" id="UP001620645">
    <property type="component" value="Unassembled WGS sequence"/>
</dbReference>
<reference evidence="10 11" key="1">
    <citation type="submission" date="2024-10" db="EMBL/GenBank/DDBJ databases">
        <authorList>
            <person name="Kim D."/>
        </authorList>
    </citation>
    <scope>NUCLEOTIDE SEQUENCE [LARGE SCALE GENOMIC DNA]</scope>
    <source>
        <strain evidence="10">Taebaek</strain>
    </source>
</reference>
<dbReference type="FunFam" id="3.40.1080.10:FF:000002">
    <property type="entry name" value="Succinyl-CoA:3-ketoacid-coenzyme A transferase, mitochondrial"/>
    <property type="match status" value="1"/>
</dbReference>
<protein>
    <recommendedName>
        <fullName evidence="8">Succinyl-CoA:3-ketoacid-coenzyme A transferase</fullName>
        <ecNumber evidence="8">2.8.3.5</ecNumber>
    </recommendedName>
</protein>
<evidence type="ECO:0000256" key="9">
    <source>
        <dbReference type="PIRSR" id="PIRSR000858-1"/>
    </source>
</evidence>
<dbReference type="GO" id="GO:0005739">
    <property type="term" value="C:mitochondrion"/>
    <property type="evidence" value="ECO:0007669"/>
    <property type="project" value="UniProtKB-SubCell"/>
</dbReference>
<name>A0ABD2HVI9_HETSC</name>
<dbReference type="PIRSF" id="PIRSF000858">
    <property type="entry name" value="SCOT-t"/>
    <property type="match status" value="1"/>
</dbReference>
<comment type="similarity">
    <text evidence="3 8">Belongs to the 3-oxoacid CoA-transferase family.</text>
</comment>
<dbReference type="PANTHER" id="PTHR13707:SF23">
    <property type="entry name" value="SUCCINYL-COA:3-KETOACID-COENZYME A TRANSFERASE"/>
    <property type="match status" value="1"/>
</dbReference>
<comment type="subcellular location">
    <subcellularLocation>
        <location evidence="1">Mitochondrion</location>
    </subcellularLocation>
</comment>
<comment type="pathway">
    <text evidence="2 8">Ketone metabolism; succinyl-CoA degradation; acetoacetyl-CoA from succinyl-CoA: step 1/1.</text>
</comment>
<dbReference type="InterPro" id="IPR004165">
    <property type="entry name" value="CoA_trans_fam_I"/>
</dbReference>
<evidence type="ECO:0000256" key="4">
    <source>
        <dbReference type="ARBA" id="ARBA00022679"/>
    </source>
</evidence>
<evidence type="ECO:0000256" key="2">
    <source>
        <dbReference type="ARBA" id="ARBA00004753"/>
    </source>
</evidence>
<dbReference type="EMBL" id="JBICCN010000440">
    <property type="protein sequence ID" value="KAL3068775.1"/>
    <property type="molecule type" value="Genomic_DNA"/>
</dbReference>
<evidence type="ECO:0000256" key="3">
    <source>
        <dbReference type="ARBA" id="ARBA00007154"/>
    </source>
</evidence>
<comment type="caution">
    <text evidence="10">The sequence shown here is derived from an EMBL/GenBank/DDBJ whole genome shotgun (WGS) entry which is preliminary data.</text>
</comment>
<dbReference type="InterPro" id="IPR014388">
    <property type="entry name" value="3-oxoacid_CoA-transferase"/>
</dbReference>
<accession>A0ABD2HVI9</accession>
<dbReference type="FunFam" id="3.40.1080.10:FF:000001">
    <property type="entry name" value="Succinyl-coa:3-ketoacid-coenzyme a transferase subunit b"/>
    <property type="match status" value="1"/>
</dbReference>
<dbReference type="InterPro" id="IPR037171">
    <property type="entry name" value="NagB/RpiA_transferase-like"/>
</dbReference>
<dbReference type="AlphaFoldDB" id="A0ABD2HVI9"/>
<dbReference type="PROSITE" id="PS01273">
    <property type="entry name" value="COA_TRANSF_1"/>
    <property type="match status" value="1"/>
</dbReference>
<dbReference type="InterPro" id="IPR012791">
    <property type="entry name" value="3-oxoacid_CoA-transf_B"/>
</dbReference>
<keyword evidence="6 8" id="KW-0496">Mitochondrion</keyword>
<dbReference type="SUPFAM" id="SSF100950">
    <property type="entry name" value="NagB/RpiA/CoA transferase-like"/>
    <property type="match status" value="2"/>
</dbReference>
<evidence type="ECO:0000256" key="8">
    <source>
        <dbReference type="PIRNR" id="PIRNR000858"/>
    </source>
</evidence>
<dbReference type="InterPro" id="IPR004163">
    <property type="entry name" value="CoA_transf_BS"/>
</dbReference>
<dbReference type="EC" id="2.8.3.5" evidence="8"/>
<dbReference type="NCBIfam" id="TIGR02429">
    <property type="entry name" value="pcaI_scoA_fam"/>
    <property type="match status" value="1"/>
</dbReference>
<dbReference type="NCBIfam" id="TIGR02428">
    <property type="entry name" value="pcaJ_scoB_fam"/>
    <property type="match status" value="1"/>
</dbReference>
<keyword evidence="5" id="KW-0809">Transit peptide</keyword>
<dbReference type="PANTHER" id="PTHR13707">
    <property type="entry name" value="KETOACID-COENZYME A TRANSFERASE"/>
    <property type="match status" value="1"/>
</dbReference>
<evidence type="ECO:0000256" key="5">
    <source>
        <dbReference type="ARBA" id="ARBA00022946"/>
    </source>
</evidence>
<comment type="catalytic activity">
    <reaction evidence="8">
        <text>a 3-oxo acid + succinyl-CoA = a 3-oxoacyl-CoA + succinate</text>
        <dbReference type="Rhea" id="RHEA:24564"/>
        <dbReference type="ChEBI" id="CHEBI:30031"/>
        <dbReference type="ChEBI" id="CHEBI:35973"/>
        <dbReference type="ChEBI" id="CHEBI:57292"/>
        <dbReference type="ChEBI" id="CHEBI:90726"/>
        <dbReference type="EC" id="2.8.3.5"/>
    </reaction>
</comment>
<sequence length="525" mass="56997">MFWKASHNLSRILQEKIANFRCFSTSNQLNFARICTNAAEAISDIPNGATILFGGFGPCGIPEHLIAALADRGVNQLTCISNSPGTDNYGLGLLLKRKQIRKLVSSYVGENEEFARQYLGGELELEFSPQGTLAERIRAGGAGIPAFYTPTGYATMVQEGGAPAKYSVAENGGKIEISSDPKETRTFGSVHYVLEHAIRADYAIIKAWKADDIGNLVFRGTTANFNGTMCKAAKCTIVEVEELVKAGELEPEHIHVPSVYTHRIVHGGKNYRKPFEKLVIRDEYGNTTVEKQLANNKNGDENSNGQKAREVIARRAAMEFEDGMYVNLGIGIPTLCPSYISDKSIKVCIHAENGMLGVGQYPMAGEQDPDYVNAGKESITYNPGASVFSSDESFAMIRGGHIDLTMLGGLQVSMRGDLANWMIPGKMLKGMGGAMDLVSAPGSRVVVLMEHSAKDGKHKILENCTLPLTGKEVVSRIITEMAVFDVGHEGLTLIEIHGNYSIEDIKKATGCNFKISDGLTTMRQA</sequence>
<keyword evidence="11" id="KW-1185">Reference proteome</keyword>
<feature type="active site" description="5-glutamyl coenzyme A thioester intermediate" evidence="9">
    <location>
        <position position="352"/>
    </location>
</feature>
<evidence type="ECO:0000256" key="6">
    <source>
        <dbReference type="ARBA" id="ARBA00023128"/>
    </source>
</evidence>